<dbReference type="Pfam" id="PF00612">
    <property type="entry name" value="IQ"/>
    <property type="match status" value="2"/>
</dbReference>
<dbReference type="PANTHER" id="PTHR32295:SF10">
    <property type="entry name" value="PROTEIN IQ-DOMAIN 25"/>
    <property type="match status" value="1"/>
</dbReference>
<name>A0A7I8JTC1_SPIIN</name>
<dbReference type="SUPFAM" id="SSF52540">
    <property type="entry name" value="P-loop containing nucleoside triphosphate hydrolases"/>
    <property type="match status" value="1"/>
</dbReference>
<dbReference type="InterPro" id="IPR027417">
    <property type="entry name" value="P-loop_NTPase"/>
</dbReference>
<keyword evidence="9" id="KW-1185">Reference proteome</keyword>
<comment type="function">
    <text evidence="4">May be involved in cooperative interactions with calmodulins or calmodulin-like proteins. Recruits calmodulin proteins to microtubules, thus being a potential scaffold in cellular signaling and trafficking. May associate with nucleic acids and regulate gene expression at the transcriptional or post-transcriptional level.</text>
</comment>
<dbReference type="CDD" id="cd23767">
    <property type="entry name" value="IQCD"/>
    <property type="match status" value="1"/>
</dbReference>
<keyword evidence="1" id="KW-0112">Calmodulin-binding</keyword>
<feature type="region of interest" description="Disordered" evidence="5">
    <location>
        <begin position="10"/>
        <end position="38"/>
    </location>
</feature>
<dbReference type="EMBL" id="LR746280">
    <property type="protein sequence ID" value="CAA7410082.1"/>
    <property type="molecule type" value="Genomic_DNA"/>
</dbReference>
<reference evidence="7" key="1">
    <citation type="submission" date="2019-12" db="EMBL/GenBank/DDBJ databases">
        <authorList>
            <person name="Scholz U."/>
            <person name="Mascher M."/>
            <person name="Fiebig A."/>
        </authorList>
    </citation>
    <scope>NUCLEOTIDE SEQUENCE</scope>
</reference>
<dbReference type="EMBL" id="LR743604">
    <property type="protein sequence ID" value="CAA2633798.1"/>
    <property type="molecule type" value="Genomic_DNA"/>
</dbReference>
<protein>
    <recommendedName>
        <fullName evidence="6">DUF4005 domain-containing protein</fullName>
    </recommendedName>
</protein>
<evidence type="ECO:0000313" key="8">
    <source>
        <dbReference type="EMBL" id="CAA7410082.1"/>
    </source>
</evidence>
<feature type="compositionally biased region" description="Polar residues" evidence="5">
    <location>
        <begin position="173"/>
        <end position="187"/>
    </location>
</feature>
<sequence>MGRATRWLRSLWTGKKEGKDPKRSKSGDVAGAGARGDDGRHFFYAEEREKQRSSRAMAVAAATAAATDAAVAAAQAALAVVRLASHRRSTVFFSGTGEQWAAVTIQTAFRGYLARKALRALRALVKLQALVRGYLVRRQAAAALRGIQALLRAQAKARERRRLSGDVAAGGSSRWSTNGRLSQRSPSCSVLPLHGRRPTAPPEQAIAGVDDSPKIVEIDPGTPRWSFLLHRRRLVASSSDSGDEKPSDFSSPLLRRRPPDWCLASDECRSATAHSTPRLLKPAAVAATGSRREHHHRSYMAKTQSFEAKVRSQSAPKQRPEPPAAAAPMKRLSVSDAVQSRLAGSGGDVGAEYYWSRRRL</sequence>
<organism evidence="7">
    <name type="scientific">Spirodela intermedia</name>
    <name type="common">Intermediate duckweed</name>
    <dbReference type="NCBI Taxonomy" id="51605"/>
    <lineage>
        <taxon>Eukaryota</taxon>
        <taxon>Viridiplantae</taxon>
        <taxon>Streptophyta</taxon>
        <taxon>Embryophyta</taxon>
        <taxon>Tracheophyta</taxon>
        <taxon>Spermatophyta</taxon>
        <taxon>Magnoliopsida</taxon>
        <taxon>Liliopsida</taxon>
        <taxon>Araceae</taxon>
        <taxon>Lemnoideae</taxon>
        <taxon>Spirodela</taxon>
    </lineage>
</organism>
<dbReference type="GO" id="GO:0005516">
    <property type="term" value="F:calmodulin binding"/>
    <property type="evidence" value="ECO:0007669"/>
    <property type="project" value="UniProtKB-KW"/>
</dbReference>
<evidence type="ECO:0000259" key="6">
    <source>
        <dbReference type="Pfam" id="PF13178"/>
    </source>
</evidence>
<accession>A0A7I8JTC1</accession>
<comment type="similarity">
    <text evidence="2">Belongs to the IQD family.</text>
</comment>
<feature type="domain" description="DUF4005" evidence="6">
    <location>
        <begin position="269"/>
        <end position="346"/>
    </location>
</feature>
<feature type="compositionally biased region" description="Basic and acidic residues" evidence="5">
    <location>
        <begin position="14"/>
        <end position="26"/>
    </location>
</feature>
<comment type="subunit">
    <text evidence="3">Binds to multiple calmodulin (CaM) in the presence of Ca(2+) and CaM-like proteins.</text>
</comment>
<feature type="region of interest" description="Disordered" evidence="5">
    <location>
        <begin position="167"/>
        <end position="187"/>
    </location>
</feature>
<feature type="region of interest" description="Disordered" evidence="5">
    <location>
        <begin position="236"/>
        <end position="256"/>
    </location>
</feature>
<proteinExistence type="inferred from homology"/>
<dbReference type="OrthoDB" id="1704267at2759"/>
<evidence type="ECO:0000256" key="3">
    <source>
        <dbReference type="ARBA" id="ARBA00024378"/>
    </source>
</evidence>
<evidence type="ECO:0000256" key="1">
    <source>
        <dbReference type="ARBA" id="ARBA00022860"/>
    </source>
</evidence>
<dbReference type="InterPro" id="IPR025064">
    <property type="entry name" value="DUF4005"/>
</dbReference>
<dbReference type="PROSITE" id="PS50096">
    <property type="entry name" value="IQ"/>
    <property type="match status" value="2"/>
</dbReference>
<evidence type="ECO:0000256" key="4">
    <source>
        <dbReference type="ARBA" id="ARBA00045534"/>
    </source>
</evidence>
<feature type="region of interest" description="Disordered" evidence="5">
    <location>
        <begin position="286"/>
        <end position="332"/>
    </location>
</feature>
<dbReference type="AlphaFoldDB" id="A0A7I8JTC1"/>
<evidence type="ECO:0000256" key="2">
    <source>
        <dbReference type="ARBA" id="ARBA00024341"/>
    </source>
</evidence>
<gene>
    <name evidence="7" type="ORF">SI7747_17019279</name>
    <name evidence="8" type="ORF">SI8410_17020760</name>
</gene>
<dbReference type="SMART" id="SM00015">
    <property type="entry name" value="IQ"/>
    <property type="match status" value="2"/>
</dbReference>
<dbReference type="Proteomes" id="UP000663760">
    <property type="component" value="Chromosome 17"/>
</dbReference>
<evidence type="ECO:0000256" key="5">
    <source>
        <dbReference type="SAM" id="MobiDB-lite"/>
    </source>
</evidence>
<evidence type="ECO:0000313" key="9">
    <source>
        <dbReference type="Proteomes" id="UP000663760"/>
    </source>
</evidence>
<dbReference type="InterPro" id="IPR000048">
    <property type="entry name" value="IQ_motif_EF-hand-BS"/>
</dbReference>
<dbReference type="Gene3D" id="1.20.5.190">
    <property type="match status" value="1"/>
</dbReference>
<feature type="compositionally biased region" description="Polar residues" evidence="5">
    <location>
        <begin position="301"/>
        <end position="316"/>
    </location>
</feature>
<evidence type="ECO:0000313" key="7">
    <source>
        <dbReference type="EMBL" id="CAA2633798.1"/>
    </source>
</evidence>
<dbReference type="Pfam" id="PF13178">
    <property type="entry name" value="DUF4005"/>
    <property type="match status" value="1"/>
</dbReference>
<dbReference type="PANTHER" id="PTHR32295">
    <property type="entry name" value="IQ-DOMAIN 5-RELATED"/>
    <property type="match status" value="1"/>
</dbReference>